<reference key="2">
    <citation type="submission" date="2011-11" db="EMBL/GenBank/DDBJ databases">
        <authorList>
            <person name="Shin S.H."/>
            <person name="Kim S."/>
            <person name="Kim J.Y."/>
        </authorList>
    </citation>
    <scope>NUCLEOTIDE SEQUENCE</scope>
    <source>
        <strain>HPL-003</strain>
    </source>
</reference>
<protein>
    <submittedName>
        <fullName evidence="1">Uncharacterized protein</fullName>
    </submittedName>
</protein>
<evidence type="ECO:0000313" key="1">
    <source>
        <dbReference type="EMBL" id="AET62161.1"/>
    </source>
</evidence>
<dbReference type="STRING" id="985665.HPL003_27245"/>
<accession>G7VSF2</accession>
<reference evidence="2" key="1">
    <citation type="submission" date="2011-11" db="EMBL/GenBank/DDBJ databases">
        <title>Complete sequence of Paenibacillus terrae HPL-003.</title>
        <authorList>
            <person name="Shin S.H."/>
            <person name="Kim S."/>
            <person name="Kim J.Y."/>
        </authorList>
    </citation>
    <scope>NUCLEOTIDE SEQUENCE [LARGE SCALE GENOMIC DNA]</scope>
    <source>
        <strain evidence="2">HPL-003</strain>
    </source>
</reference>
<evidence type="ECO:0000313" key="2">
    <source>
        <dbReference type="Proteomes" id="UP000005876"/>
    </source>
</evidence>
<gene>
    <name evidence="1" type="ordered locus">HPL003_27245</name>
</gene>
<reference evidence="1 2" key="3">
    <citation type="journal article" date="2012" name="J. Bacteriol.">
        <title>Genome Sequence of Paenibacillus terrae HPL-003, a Xylanase-Producing Bacterium Isolated from Soil Found in Forest Residue.</title>
        <authorList>
            <person name="Shin S.H."/>
            <person name="Kim S."/>
            <person name="Kim J.Y."/>
            <person name="Song H.Y."/>
            <person name="Cho S.J."/>
            <person name="Kim D.R."/>
            <person name="Lee K.I."/>
            <person name="Lim H.K."/>
            <person name="Park N.J."/>
            <person name="Hwang I.T."/>
            <person name="Yang K.S."/>
        </authorList>
    </citation>
    <scope>NUCLEOTIDE SEQUENCE [LARGE SCALE GENOMIC DNA]</scope>
    <source>
        <strain evidence="1 2">HPL-003</strain>
    </source>
</reference>
<dbReference type="EMBL" id="CP003107">
    <property type="protein sequence ID" value="AET62161.1"/>
    <property type="molecule type" value="Genomic_DNA"/>
</dbReference>
<dbReference type="AlphaFoldDB" id="G7VSF2"/>
<dbReference type="Proteomes" id="UP000005876">
    <property type="component" value="Chromosome"/>
</dbReference>
<dbReference type="HOGENOM" id="CLU_221396_0_0_9"/>
<dbReference type="KEGG" id="pta:HPL003_27245"/>
<name>G7VSF2_PAETH</name>
<organism evidence="1 2">
    <name type="scientific">Paenibacillus terrae (strain HPL-003)</name>
    <dbReference type="NCBI Taxonomy" id="985665"/>
    <lineage>
        <taxon>Bacteria</taxon>
        <taxon>Bacillati</taxon>
        <taxon>Bacillota</taxon>
        <taxon>Bacilli</taxon>
        <taxon>Bacillales</taxon>
        <taxon>Paenibacillaceae</taxon>
        <taxon>Paenibacillus</taxon>
    </lineage>
</organism>
<proteinExistence type="predicted"/>
<sequence>MTELYMMVTDRQHDKTIYKNFRLIGPVRAT</sequence>